<organism evidence="2 3">
    <name type="scientific">Dibothriocephalus latus</name>
    <name type="common">Fish tapeworm</name>
    <name type="synonym">Diphyllobothrium latum</name>
    <dbReference type="NCBI Taxonomy" id="60516"/>
    <lineage>
        <taxon>Eukaryota</taxon>
        <taxon>Metazoa</taxon>
        <taxon>Spiralia</taxon>
        <taxon>Lophotrochozoa</taxon>
        <taxon>Platyhelminthes</taxon>
        <taxon>Cestoda</taxon>
        <taxon>Eucestoda</taxon>
        <taxon>Diphyllobothriidea</taxon>
        <taxon>Diphyllobothriidae</taxon>
        <taxon>Dibothriocephalus</taxon>
    </lineage>
</organism>
<dbReference type="Proteomes" id="UP000281553">
    <property type="component" value="Unassembled WGS sequence"/>
</dbReference>
<reference evidence="2 3" key="1">
    <citation type="submission" date="2018-11" db="EMBL/GenBank/DDBJ databases">
        <authorList>
            <consortium name="Pathogen Informatics"/>
        </authorList>
    </citation>
    <scope>NUCLEOTIDE SEQUENCE [LARGE SCALE GENOMIC DNA]</scope>
</reference>
<feature type="compositionally biased region" description="Basic and acidic residues" evidence="1">
    <location>
        <begin position="97"/>
        <end position="112"/>
    </location>
</feature>
<dbReference type="EMBL" id="UYRU01084520">
    <property type="protein sequence ID" value="VDN33952.1"/>
    <property type="molecule type" value="Genomic_DNA"/>
</dbReference>
<evidence type="ECO:0000313" key="2">
    <source>
        <dbReference type="EMBL" id="VDN33952.1"/>
    </source>
</evidence>
<accession>A0A3P7QQ70</accession>
<feature type="compositionally biased region" description="Low complexity" evidence="1">
    <location>
        <begin position="9"/>
        <end position="24"/>
    </location>
</feature>
<dbReference type="OrthoDB" id="1725934at2759"/>
<gene>
    <name evidence="2" type="ORF">DILT_LOCUS16379</name>
</gene>
<evidence type="ECO:0000313" key="3">
    <source>
        <dbReference type="Proteomes" id="UP000281553"/>
    </source>
</evidence>
<feature type="compositionally biased region" description="Polar residues" evidence="1">
    <location>
        <begin position="127"/>
        <end position="142"/>
    </location>
</feature>
<sequence>MVPKLDTFPSPTAAPTPLTTSSSSELKSRRVYSASLANLTAPETPTSRVARQMTASEEDVFVASRKVEVVGSGSLSHFGGSPTPESTPNSDVDEDETARSHNFEDTNDKDVTVEEGEDVGTEEKIENSSAPDEVLSSSVSQD</sequence>
<dbReference type="AlphaFoldDB" id="A0A3P7QQ70"/>
<keyword evidence="3" id="KW-1185">Reference proteome</keyword>
<name>A0A3P7QQ70_DIBLA</name>
<evidence type="ECO:0000256" key="1">
    <source>
        <dbReference type="SAM" id="MobiDB-lite"/>
    </source>
</evidence>
<proteinExistence type="predicted"/>
<protein>
    <submittedName>
        <fullName evidence="2">Uncharacterized protein</fullName>
    </submittedName>
</protein>
<feature type="region of interest" description="Disordered" evidence="1">
    <location>
        <begin position="1"/>
        <end position="27"/>
    </location>
</feature>
<feature type="region of interest" description="Disordered" evidence="1">
    <location>
        <begin position="72"/>
        <end position="142"/>
    </location>
</feature>